<dbReference type="InterPro" id="IPR000073">
    <property type="entry name" value="AB_hydrolase_1"/>
</dbReference>
<evidence type="ECO:0000313" key="3">
    <source>
        <dbReference type="Proteomes" id="UP000481861"/>
    </source>
</evidence>
<keyword evidence="3" id="KW-1185">Reference proteome</keyword>
<accession>A0A7C8I8S4</accession>
<comment type="caution">
    <text evidence="2">The sequence shown here is derived from an EMBL/GenBank/DDBJ whole genome shotgun (WGS) entry which is preliminary data.</text>
</comment>
<dbReference type="AlphaFoldDB" id="A0A7C8I8S4"/>
<protein>
    <submittedName>
        <fullName evidence="2">Alpha/beta hydrolase fold-1</fullName>
    </submittedName>
</protein>
<sequence length="281" mass="30124">MTTLSNLAVVVCHGSYHSPAPYMPLVDALKAAGIDAYCPQLPTSNLAKLNVGDVNHPDFDLGPPTGGYPQGEQDAEVILGILKPLVEEQGKNVILIGHSSGGWVATQAAQKELQAEERARNKLSGGIIGVLYVGAFIIPVGESIHSYFQPKDGSALVPPFMKFHKHGMDGLGTMVKPETFLFGDVDADTAQKYVPTLTACPILTSKLTNDNVYSELPCAYLVLDADMTLPKEYQEGMVAAQVARSKVPFKTYHSPSGHSPHVSWTEGMVDVVQDFSKSVTA</sequence>
<evidence type="ECO:0000259" key="1">
    <source>
        <dbReference type="Pfam" id="PF12697"/>
    </source>
</evidence>
<keyword evidence="2" id="KW-0378">Hydrolase</keyword>
<name>A0A7C8I8S4_9PLEO</name>
<dbReference type="InterPro" id="IPR052897">
    <property type="entry name" value="Sec-Metab_Biosynth_Hydrolase"/>
</dbReference>
<dbReference type="GO" id="GO:0016787">
    <property type="term" value="F:hydrolase activity"/>
    <property type="evidence" value="ECO:0007669"/>
    <property type="project" value="UniProtKB-KW"/>
</dbReference>
<dbReference type="EMBL" id="JAADJZ010000007">
    <property type="protein sequence ID" value="KAF2873517.1"/>
    <property type="molecule type" value="Genomic_DNA"/>
</dbReference>
<dbReference type="Gene3D" id="3.40.50.1820">
    <property type="entry name" value="alpha/beta hydrolase"/>
    <property type="match status" value="1"/>
</dbReference>
<dbReference type="PANTHER" id="PTHR37017">
    <property type="entry name" value="AB HYDROLASE-1 DOMAIN-CONTAINING PROTEIN-RELATED"/>
    <property type="match status" value="1"/>
</dbReference>
<dbReference type="OrthoDB" id="1263307at2759"/>
<dbReference type="Proteomes" id="UP000481861">
    <property type="component" value="Unassembled WGS sequence"/>
</dbReference>
<dbReference type="Pfam" id="PF12697">
    <property type="entry name" value="Abhydrolase_6"/>
    <property type="match status" value="1"/>
</dbReference>
<dbReference type="InterPro" id="IPR029058">
    <property type="entry name" value="AB_hydrolase_fold"/>
</dbReference>
<evidence type="ECO:0000313" key="2">
    <source>
        <dbReference type="EMBL" id="KAF2873517.1"/>
    </source>
</evidence>
<dbReference type="SUPFAM" id="SSF53474">
    <property type="entry name" value="alpha/beta-Hydrolases"/>
    <property type="match status" value="1"/>
</dbReference>
<reference evidence="2 3" key="1">
    <citation type="submission" date="2020-01" db="EMBL/GenBank/DDBJ databases">
        <authorList>
            <consortium name="DOE Joint Genome Institute"/>
            <person name="Haridas S."/>
            <person name="Albert R."/>
            <person name="Binder M."/>
            <person name="Bloem J."/>
            <person name="Labutti K."/>
            <person name="Salamov A."/>
            <person name="Andreopoulos B."/>
            <person name="Baker S.E."/>
            <person name="Barry K."/>
            <person name="Bills G."/>
            <person name="Bluhm B.H."/>
            <person name="Cannon C."/>
            <person name="Castanera R."/>
            <person name="Culley D.E."/>
            <person name="Daum C."/>
            <person name="Ezra D."/>
            <person name="Gonzalez J.B."/>
            <person name="Henrissat B."/>
            <person name="Kuo A."/>
            <person name="Liang C."/>
            <person name="Lipzen A."/>
            <person name="Lutzoni F."/>
            <person name="Magnuson J."/>
            <person name="Mondo S."/>
            <person name="Nolan M."/>
            <person name="Ohm R."/>
            <person name="Pangilinan J."/>
            <person name="Park H.-J.H."/>
            <person name="Ramirez L."/>
            <person name="Alfaro M."/>
            <person name="Sun H."/>
            <person name="Tritt A."/>
            <person name="Yoshinaga Y."/>
            <person name="Zwiers L.-H.L."/>
            <person name="Turgeon B.G."/>
            <person name="Goodwin S.B."/>
            <person name="Spatafora J.W."/>
            <person name="Crous P.W."/>
            <person name="Grigoriev I.V."/>
        </authorList>
    </citation>
    <scope>NUCLEOTIDE SEQUENCE [LARGE SCALE GENOMIC DNA]</scope>
    <source>
        <strain evidence="2 3">CBS 611.86</strain>
    </source>
</reference>
<dbReference type="PANTHER" id="PTHR37017:SF13">
    <property type="entry name" value="AB HYDROLASE-1 DOMAIN-CONTAINING PROTEIN"/>
    <property type="match status" value="1"/>
</dbReference>
<proteinExistence type="predicted"/>
<gene>
    <name evidence="2" type="ORF">BDV95DRAFT_567174</name>
</gene>
<feature type="domain" description="AB hydrolase-1" evidence="1">
    <location>
        <begin position="9"/>
        <end position="270"/>
    </location>
</feature>
<organism evidence="2 3">
    <name type="scientific">Massariosphaeria phaeospora</name>
    <dbReference type="NCBI Taxonomy" id="100035"/>
    <lineage>
        <taxon>Eukaryota</taxon>
        <taxon>Fungi</taxon>
        <taxon>Dikarya</taxon>
        <taxon>Ascomycota</taxon>
        <taxon>Pezizomycotina</taxon>
        <taxon>Dothideomycetes</taxon>
        <taxon>Pleosporomycetidae</taxon>
        <taxon>Pleosporales</taxon>
        <taxon>Pleosporales incertae sedis</taxon>
        <taxon>Massariosphaeria</taxon>
    </lineage>
</organism>